<sequence>MLLDSHAKSIEGRFSIGEVAKSTGTTVKTVRYYDEIGLLKPTMHTEGRHRLYTTAEVWRLELILTLRYLNFGIDEIRKIISGEISVSKALDWQIEALSTQQRTLSNMITILQRAKENGIGEDSLHHIHDLVASISANTEDRKKFIFKKIKESMIIDQFPYDWKEPLIQSIDGIFPKNKKITALQSSAWNEMEELLKDSQFHTEFRQSMEDCVNAVQQYSVNQDLWDKKTVEIYSRVIDAVKAQHPPESTAVQEIVEYYASKFAQMLQVPVTPDLLRYFMKVARISGTDRVLRFWELRAILNPDMECALKAKKLLYQGIMWKIAQLEEVQIKKKQAISK</sequence>
<dbReference type="SUPFAM" id="SSF46955">
    <property type="entry name" value="Putative DNA-binding domain"/>
    <property type="match status" value="1"/>
</dbReference>
<dbReference type="Gene3D" id="1.10.1660.10">
    <property type="match status" value="1"/>
</dbReference>
<evidence type="ECO:0000256" key="1">
    <source>
        <dbReference type="ARBA" id="ARBA00023125"/>
    </source>
</evidence>
<dbReference type="InterPro" id="IPR009061">
    <property type="entry name" value="DNA-bd_dom_put_sf"/>
</dbReference>
<dbReference type="GO" id="GO:0003700">
    <property type="term" value="F:DNA-binding transcription factor activity"/>
    <property type="evidence" value="ECO:0007669"/>
    <property type="project" value="InterPro"/>
</dbReference>
<evidence type="ECO:0000313" key="4">
    <source>
        <dbReference type="Proteomes" id="UP000271031"/>
    </source>
</evidence>
<dbReference type="PRINTS" id="PR00040">
    <property type="entry name" value="HTHMERR"/>
</dbReference>
<organism evidence="3 4">
    <name type="scientific">Brevibacillus fluminis</name>
    <dbReference type="NCBI Taxonomy" id="511487"/>
    <lineage>
        <taxon>Bacteria</taxon>
        <taxon>Bacillati</taxon>
        <taxon>Bacillota</taxon>
        <taxon>Bacilli</taxon>
        <taxon>Bacillales</taxon>
        <taxon>Paenibacillaceae</taxon>
        <taxon>Brevibacillus</taxon>
    </lineage>
</organism>
<dbReference type="PANTHER" id="PTHR30204">
    <property type="entry name" value="REDOX-CYCLING DRUG-SENSING TRANSCRIPTIONAL ACTIVATOR SOXR"/>
    <property type="match status" value="1"/>
</dbReference>
<comment type="caution">
    <text evidence="3">The sequence shown here is derived from an EMBL/GenBank/DDBJ whole genome shotgun (WGS) entry which is preliminary data.</text>
</comment>
<dbReference type="CDD" id="cd01106">
    <property type="entry name" value="HTH_TipAL-Mta"/>
    <property type="match status" value="1"/>
</dbReference>
<keyword evidence="1" id="KW-0238">DNA-binding</keyword>
<dbReference type="PROSITE" id="PS50937">
    <property type="entry name" value="HTH_MERR_2"/>
    <property type="match status" value="1"/>
</dbReference>
<dbReference type="InterPro" id="IPR047057">
    <property type="entry name" value="MerR_fam"/>
</dbReference>
<dbReference type="Proteomes" id="UP000271031">
    <property type="component" value="Unassembled WGS sequence"/>
</dbReference>
<proteinExistence type="predicted"/>
<dbReference type="PANTHER" id="PTHR30204:SF90">
    <property type="entry name" value="HTH-TYPE TRANSCRIPTIONAL ACTIVATOR MTA"/>
    <property type="match status" value="1"/>
</dbReference>
<dbReference type="InterPro" id="IPR000551">
    <property type="entry name" value="MerR-type_HTH_dom"/>
</dbReference>
<gene>
    <name evidence="3" type="ORF">EDM56_27895</name>
</gene>
<dbReference type="SMART" id="SM00422">
    <property type="entry name" value="HTH_MERR"/>
    <property type="match status" value="1"/>
</dbReference>
<evidence type="ECO:0000259" key="2">
    <source>
        <dbReference type="PROSITE" id="PS50937"/>
    </source>
</evidence>
<dbReference type="OrthoDB" id="1894615at2"/>
<dbReference type="GO" id="GO:0003677">
    <property type="term" value="F:DNA binding"/>
    <property type="evidence" value="ECO:0007669"/>
    <property type="project" value="UniProtKB-KW"/>
</dbReference>
<name>A0A3M8CXR4_9BACL</name>
<feature type="domain" description="HTH merR-type" evidence="2">
    <location>
        <begin position="13"/>
        <end position="82"/>
    </location>
</feature>
<dbReference type="EMBL" id="RHHQ01000025">
    <property type="protein sequence ID" value="RNB80229.1"/>
    <property type="molecule type" value="Genomic_DNA"/>
</dbReference>
<evidence type="ECO:0000313" key="3">
    <source>
        <dbReference type="EMBL" id="RNB80229.1"/>
    </source>
</evidence>
<dbReference type="Pfam" id="PF13411">
    <property type="entry name" value="MerR_1"/>
    <property type="match status" value="1"/>
</dbReference>
<accession>A0A3M8CXR4</accession>
<dbReference type="AlphaFoldDB" id="A0A3M8CXR4"/>
<protein>
    <submittedName>
        <fullName evidence="3">MerR family transcriptional regulator</fullName>
    </submittedName>
</protein>
<keyword evidence="4" id="KW-1185">Reference proteome</keyword>
<reference evidence="3 4" key="1">
    <citation type="submission" date="2018-10" db="EMBL/GenBank/DDBJ databases">
        <title>Phylogenomics of Brevibacillus.</title>
        <authorList>
            <person name="Dunlap C."/>
        </authorList>
    </citation>
    <scope>NUCLEOTIDE SEQUENCE [LARGE SCALE GENOMIC DNA]</scope>
    <source>
        <strain evidence="3 4">JCM 15716</strain>
    </source>
</reference>